<dbReference type="EMBL" id="QRGA01000007">
    <property type="protein sequence ID" value="RDU98166.1"/>
    <property type="molecule type" value="Genomic_DNA"/>
</dbReference>
<keyword evidence="3" id="KW-1185">Reference proteome</keyword>
<sequence length="92" mass="10098">MKRFFVSLFAALVLAFPIAIAIGRSSWFGHWMANGHGWDAFDPLLNFFGVIGVEGEGDVVVNTLLVASFALSFALAWFVFGAFARARQQKAK</sequence>
<dbReference type="RefSeq" id="WP_115533927.1">
    <property type="nucleotide sequence ID" value="NZ_QRGA01000007.1"/>
</dbReference>
<name>A0A3D8JZT8_9BURK</name>
<proteinExistence type="predicted"/>
<dbReference type="AlphaFoldDB" id="A0A3D8JZT8"/>
<reference evidence="2 3" key="1">
    <citation type="submission" date="2018-08" db="EMBL/GenBank/DDBJ databases">
        <title>Paraburkholderia sp. DHOM06 isolated from forest soil.</title>
        <authorList>
            <person name="Gao Z.-H."/>
            <person name="Qiu L.-H."/>
        </authorList>
    </citation>
    <scope>NUCLEOTIDE SEQUENCE [LARGE SCALE GENOMIC DNA]</scope>
    <source>
        <strain evidence="2 3">DHOM06</strain>
    </source>
</reference>
<dbReference type="OrthoDB" id="9027229at2"/>
<keyword evidence="1" id="KW-1133">Transmembrane helix</keyword>
<keyword evidence="1" id="KW-0812">Transmembrane</keyword>
<feature type="transmembrane region" description="Helical" evidence="1">
    <location>
        <begin position="64"/>
        <end position="84"/>
    </location>
</feature>
<evidence type="ECO:0000313" key="3">
    <source>
        <dbReference type="Proteomes" id="UP000256838"/>
    </source>
</evidence>
<evidence type="ECO:0000313" key="2">
    <source>
        <dbReference type="EMBL" id="RDU98166.1"/>
    </source>
</evidence>
<comment type="caution">
    <text evidence="2">The sequence shown here is derived from an EMBL/GenBank/DDBJ whole genome shotgun (WGS) entry which is preliminary data.</text>
</comment>
<dbReference type="Proteomes" id="UP000256838">
    <property type="component" value="Unassembled WGS sequence"/>
</dbReference>
<organism evidence="2 3">
    <name type="scientific">Trinickia dinghuensis</name>
    <dbReference type="NCBI Taxonomy" id="2291023"/>
    <lineage>
        <taxon>Bacteria</taxon>
        <taxon>Pseudomonadati</taxon>
        <taxon>Pseudomonadota</taxon>
        <taxon>Betaproteobacteria</taxon>
        <taxon>Burkholderiales</taxon>
        <taxon>Burkholderiaceae</taxon>
        <taxon>Trinickia</taxon>
    </lineage>
</organism>
<gene>
    <name evidence="2" type="ORF">DWV00_12570</name>
</gene>
<protein>
    <submittedName>
        <fullName evidence="2">Uncharacterized protein</fullName>
    </submittedName>
</protein>
<evidence type="ECO:0000256" key="1">
    <source>
        <dbReference type="SAM" id="Phobius"/>
    </source>
</evidence>
<accession>A0A3D8JZT8</accession>
<keyword evidence="1" id="KW-0472">Membrane</keyword>